<evidence type="ECO:0000256" key="3">
    <source>
        <dbReference type="ARBA" id="ARBA00022729"/>
    </source>
</evidence>
<dbReference type="Pfam" id="PF01476">
    <property type="entry name" value="LysM"/>
    <property type="match status" value="3"/>
</dbReference>
<protein>
    <submittedName>
        <fullName evidence="12">LysM peptidoglycan-binding domain-containing protein</fullName>
    </submittedName>
</protein>
<keyword evidence="7" id="KW-0961">Cell wall biogenesis/degradation</keyword>
<dbReference type="GO" id="GO:0008234">
    <property type="term" value="F:cysteine-type peptidase activity"/>
    <property type="evidence" value="ECO:0007669"/>
    <property type="project" value="UniProtKB-KW"/>
</dbReference>
<dbReference type="PANTHER" id="PTHR33734">
    <property type="entry name" value="LYSM DOMAIN-CONTAINING GPI-ANCHORED PROTEIN 2"/>
    <property type="match status" value="1"/>
</dbReference>
<evidence type="ECO:0000256" key="2">
    <source>
        <dbReference type="ARBA" id="ARBA00022670"/>
    </source>
</evidence>
<reference evidence="12 13" key="1">
    <citation type="submission" date="2019-11" db="EMBL/GenBank/DDBJ databases">
        <title>Bacillus lacus genome.</title>
        <authorList>
            <person name="Allen C.J."/>
            <person name="Newman J.D."/>
        </authorList>
    </citation>
    <scope>NUCLEOTIDE SEQUENCE [LARGE SCALE GENOMIC DNA]</scope>
    <source>
        <strain evidence="12 13">KCTC 33946</strain>
    </source>
</reference>
<sequence length="362" mass="38003">MAKKIMGLSATAIVGSALFATAALADEVEVKKGDSLWKLSQEYNTTVQAIKQVNHLSGDTIFAGQVLQIPGGSRVTAQPATVSPASSAGASAEKVYTVQAGDSLWLIARNNGTSVNDIKSLNQLSGDMILIGQKLKLSSVQQPPASSNAPQAPVPQPLQNTAPVQNTGQSQTTYTVKLGDSLWSIANGNGITISELKLVNNLKSDVIYPGQVLTITGGTVKNISTSPSTAPVTSPPPVNSAVSSKVDIMVAEATSLIGVPYRWAGNTPAGFDCSGFVYYIMNKVTSISRLSAAGYHSVMSSVSEPARGDFVFFTTYQAGPSHMGLYLGNGEFIHASGSAGITISSLNNSYWKQRYLGAKRYF</sequence>
<dbReference type="OrthoDB" id="9813368at2"/>
<dbReference type="RefSeq" id="WP_154308081.1">
    <property type="nucleotide sequence ID" value="NZ_WKKI01000023.1"/>
</dbReference>
<evidence type="ECO:0000259" key="10">
    <source>
        <dbReference type="PROSITE" id="PS51782"/>
    </source>
</evidence>
<dbReference type="GO" id="GO:0006508">
    <property type="term" value="P:proteolysis"/>
    <property type="evidence" value="ECO:0007669"/>
    <property type="project" value="UniProtKB-KW"/>
</dbReference>
<dbReference type="AlphaFoldDB" id="A0A7X2LZH6"/>
<gene>
    <name evidence="12" type="ORF">GJU40_12305</name>
</gene>
<dbReference type="Gene3D" id="3.10.350.10">
    <property type="entry name" value="LysM domain"/>
    <property type="match status" value="3"/>
</dbReference>
<proteinExistence type="inferred from homology"/>
<dbReference type="InterPro" id="IPR000064">
    <property type="entry name" value="NLP_P60_dom"/>
</dbReference>
<accession>A0A7X2LZH6</accession>
<keyword evidence="4" id="KW-0677">Repeat</keyword>
<evidence type="ECO:0000313" key="12">
    <source>
        <dbReference type="EMBL" id="MRX72923.1"/>
    </source>
</evidence>
<evidence type="ECO:0000256" key="8">
    <source>
        <dbReference type="SAM" id="MobiDB-lite"/>
    </source>
</evidence>
<feature type="compositionally biased region" description="Polar residues" evidence="8">
    <location>
        <begin position="158"/>
        <end position="168"/>
    </location>
</feature>
<keyword evidence="13" id="KW-1185">Reference proteome</keyword>
<evidence type="ECO:0000256" key="6">
    <source>
        <dbReference type="ARBA" id="ARBA00022807"/>
    </source>
</evidence>
<name>A0A7X2LZH6_9BACI</name>
<keyword evidence="3 9" id="KW-0732">Signal</keyword>
<dbReference type="Pfam" id="PF00877">
    <property type="entry name" value="NLPC_P60"/>
    <property type="match status" value="1"/>
</dbReference>
<evidence type="ECO:0000259" key="11">
    <source>
        <dbReference type="PROSITE" id="PS51935"/>
    </source>
</evidence>
<feature type="signal peptide" evidence="9">
    <location>
        <begin position="1"/>
        <end position="25"/>
    </location>
</feature>
<evidence type="ECO:0000256" key="9">
    <source>
        <dbReference type="SAM" id="SignalP"/>
    </source>
</evidence>
<feature type="domain" description="LysM" evidence="10">
    <location>
        <begin position="172"/>
        <end position="215"/>
    </location>
</feature>
<dbReference type="PROSITE" id="PS51782">
    <property type="entry name" value="LYSM"/>
    <property type="match status" value="3"/>
</dbReference>
<evidence type="ECO:0000313" key="13">
    <source>
        <dbReference type="Proteomes" id="UP000448867"/>
    </source>
</evidence>
<dbReference type="Gene3D" id="3.90.1720.10">
    <property type="entry name" value="endopeptidase domain like (from Nostoc punctiforme)"/>
    <property type="match status" value="1"/>
</dbReference>
<organism evidence="12 13">
    <name type="scientific">Metabacillus lacus</name>
    <dbReference type="NCBI Taxonomy" id="1983721"/>
    <lineage>
        <taxon>Bacteria</taxon>
        <taxon>Bacillati</taxon>
        <taxon>Bacillota</taxon>
        <taxon>Bacilli</taxon>
        <taxon>Bacillales</taxon>
        <taxon>Bacillaceae</taxon>
        <taxon>Metabacillus</taxon>
    </lineage>
</organism>
<evidence type="ECO:0000256" key="5">
    <source>
        <dbReference type="ARBA" id="ARBA00022801"/>
    </source>
</evidence>
<evidence type="ECO:0000256" key="1">
    <source>
        <dbReference type="ARBA" id="ARBA00007074"/>
    </source>
</evidence>
<feature type="region of interest" description="Disordered" evidence="8">
    <location>
        <begin position="141"/>
        <end position="168"/>
    </location>
</feature>
<dbReference type="SMART" id="SM00257">
    <property type="entry name" value="LysM"/>
    <property type="match status" value="3"/>
</dbReference>
<keyword evidence="2" id="KW-0645">Protease</keyword>
<feature type="chain" id="PRO_5031172687" evidence="9">
    <location>
        <begin position="26"/>
        <end position="362"/>
    </location>
</feature>
<feature type="compositionally biased region" description="Low complexity" evidence="8">
    <location>
        <begin position="141"/>
        <end position="151"/>
    </location>
</feature>
<dbReference type="SUPFAM" id="SSF54001">
    <property type="entry name" value="Cysteine proteinases"/>
    <property type="match status" value="1"/>
</dbReference>
<dbReference type="InterPro" id="IPR018392">
    <property type="entry name" value="LysM"/>
</dbReference>
<feature type="domain" description="NlpC/P60" evidence="11">
    <location>
        <begin position="243"/>
        <end position="362"/>
    </location>
</feature>
<dbReference type="CDD" id="cd00118">
    <property type="entry name" value="LysM"/>
    <property type="match status" value="3"/>
</dbReference>
<dbReference type="PROSITE" id="PS51935">
    <property type="entry name" value="NLPC_P60"/>
    <property type="match status" value="1"/>
</dbReference>
<dbReference type="Proteomes" id="UP000448867">
    <property type="component" value="Unassembled WGS sequence"/>
</dbReference>
<dbReference type="PANTHER" id="PTHR33734:SF22">
    <property type="entry name" value="MEMBRANE-BOUND LYTIC MUREIN TRANSGLYCOSYLASE D"/>
    <property type="match status" value="1"/>
</dbReference>
<evidence type="ECO:0000256" key="4">
    <source>
        <dbReference type="ARBA" id="ARBA00022737"/>
    </source>
</evidence>
<keyword evidence="5" id="KW-0378">Hydrolase</keyword>
<dbReference type="InterPro" id="IPR036779">
    <property type="entry name" value="LysM_dom_sf"/>
</dbReference>
<dbReference type="GO" id="GO:0071555">
    <property type="term" value="P:cell wall organization"/>
    <property type="evidence" value="ECO:0007669"/>
    <property type="project" value="UniProtKB-KW"/>
</dbReference>
<comment type="similarity">
    <text evidence="1">Belongs to the peptidase C40 family.</text>
</comment>
<dbReference type="GO" id="GO:0008932">
    <property type="term" value="F:lytic endotransglycosylase activity"/>
    <property type="evidence" value="ECO:0007669"/>
    <property type="project" value="TreeGrafter"/>
</dbReference>
<dbReference type="InterPro" id="IPR038765">
    <property type="entry name" value="Papain-like_cys_pep_sf"/>
</dbReference>
<dbReference type="EMBL" id="WKKI01000023">
    <property type="protein sequence ID" value="MRX72923.1"/>
    <property type="molecule type" value="Genomic_DNA"/>
</dbReference>
<keyword evidence="6" id="KW-0788">Thiol protease</keyword>
<dbReference type="SUPFAM" id="SSF54106">
    <property type="entry name" value="LysM domain"/>
    <property type="match status" value="3"/>
</dbReference>
<evidence type="ECO:0000256" key="7">
    <source>
        <dbReference type="ARBA" id="ARBA00023316"/>
    </source>
</evidence>
<feature type="domain" description="LysM" evidence="10">
    <location>
        <begin position="94"/>
        <end position="137"/>
    </location>
</feature>
<feature type="domain" description="LysM" evidence="10">
    <location>
        <begin position="26"/>
        <end position="69"/>
    </location>
</feature>
<dbReference type="FunFam" id="3.90.1720.10:FF:000009">
    <property type="entry name" value="Peptidoglycan endopeptidase LytF"/>
    <property type="match status" value="1"/>
</dbReference>
<comment type="caution">
    <text evidence="12">The sequence shown here is derived from an EMBL/GenBank/DDBJ whole genome shotgun (WGS) entry which is preliminary data.</text>
</comment>